<dbReference type="Proteomes" id="UP000026962">
    <property type="component" value="Chromosome 1"/>
</dbReference>
<protein>
    <recommendedName>
        <fullName evidence="10">BACK domain-containing protein</fullName>
    </recommendedName>
</protein>
<evidence type="ECO:0000256" key="6">
    <source>
        <dbReference type="ARBA" id="ARBA00022741"/>
    </source>
</evidence>
<evidence type="ECO:0000313" key="12">
    <source>
        <dbReference type="Proteomes" id="UP000026962"/>
    </source>
</evidence>
<dbReference type="Gene3D" id="3.30.710.10">
    <property type="entry name" value="Potassium Channel Kv1.1, Chain A"/>
    <property type="match status" value="1"/>
</dbReference>
<dbReference type="Gene3D" id="1.10.20.140">
    <property type="match status" value="1"/>
</dbReference>
<dbReference type="STRING" id="4537.A0A0E0JU52"/>
<dbReference type="GO" id="GO:0006400">
    <property type="term" value="P:tRNA modification"/>
    <property type="evidence" value="ECO:0007669"/>
    <property type="project" value="TreeGrafter"/>
</dbReference>
<evidence type="ECO:0000256" key="2">
    <source>
        <dbReference type="ARBA" id="ARBA00004906"/>
    </source>
</evidence>
<dbReference type="SMART" id="SM00875">
    <property type="entry name" value="BACK"/>
    <property type="match status" value="1"/>
</dbReference>
<sequence>MHDGASFAAAAAAGEDDGGTVVLEITDTSFIAGEADPSPPPPVSVDDLAGLDTLPYPTISSSSYFRVLLGGSFSESGRAHVQISCNLEAAVQVLIYLFEPSGSLTITHHTFLPLMEGGLFLAVENLLTECERWFCTMSCQSSSLLAPLDFLIETWYFAQEHGITYVQDICPGYLAQNFVQVISRRLFVKIPYDLLYSTIECPCLTVDSEKQLCKAILCWISENMQCCEEQPPNSVDHQLYLLNKVKICLLPLEFAAGTKRNWAEFGSKVESRIINLLKDSLQTVLDAIADDDLESYRVRITEYSKKIVLSGCPQITTEILYISVLPPANLDALLNKSIGSSCAQVDYRNIILYNELEEAVKTSSFGNVHMVDLSKCPNVHFSAAIDWLKLAFPELRIFRASFCLTFQFEDLLYLLLTCPWIDEIDLSIDTSTIAQTHSVISSRFEGRGAMKPKLTRYYVQDPPCDTTMNSYFSNISKLILEGRNDITDVDLLKISILKNSLCYINIKNCTLLTDDGISKLLLKCMKIHSMVLSYTSFGNQSIQTLCTSNPLDSMDECRHVMAFRMQELHLDGCKGIGYAAMSQLMSNVNITNFLCLRETSLTDGALCNFVGSSLEYLDISETVVSMVSLAPVIRRNSNLRCLKAAGCRNLLFKHGEVDVLSGGNIYGDFLQEITSTCCLEDVEMGWAFCPIRVTTLIPSFSKVRKMTIGLGTTLPENILCALPEICPFLESLVLRFQMISDKVVRNLLESSTKLWVLCLFSCLGNLTSFSFQIKAPVLRILRLEWITPWMTNDDLAVLIQNYNLVELSLSGCKLLDSNSQELISSGWPNLTCLHLEECGQITLDGVSSILNCKALEDLLLRHTGKGIGRTIITDAITELPLLRKLALDLCDASEEGYDSPNNPEGKMMRTITMSRCKSVRSCFELHREGSSNSKPVHKETIVLEWSSRQLRTTIEKTQPYKPKGPKPTTEKRAYYALLLWATGVRAAQALIGAARRPATGGAHLTGMAHLAASAAPLPSPDPDAGEEASHSPPSPQKGRRKVVVVMGATGAGKSRLAVDLASHFAGVEVVSADSMQVYRGLDVLTNKVPLHEQKGVPHHLLSVIDPSVEFTSRDFRDHAVPIIEGILDRGGLPVIVGGTNFYIQALVSPFLFDDMAQDIEGLTFSDHLDEIGLDNDDEAGLYEHLKKIDPVAAQRIHPNNHRKIKRYLELYESTGALPSDLFQGQATEKWGRPSNSRFDCCFLWVDADLHVLDRYVNERVDCMIDDGLLDEVCNIYDREATYTQGLRQAIGVREFDEFFRFYFTRKETGEIKMDSCTTMVGLHDDNLKGLLDEAVSQLKANTRRLVRRQRRRLRRLNKDFEWNLHHIDATEAFYSDGATADTWNMKVVKPCVDIVRGFLSDDTILASRDGSSVTGSPRMPVITGYFGERMSGSNTSKAAATGKEYNIGQLKHAQLSSIYTDDQLEVLQSADHF</sequence>
<dbReference type="Pfam" id="PF07707">
    <property type="entry name" value="BACK"/>
    <property type="match status" value="1"/>
</dbReference>
<evidence type="ECO:0000256" key="9">
    <source>
        <dbReference type="SAM" id="MobiDB-lite"/>
    </source>
</evidence>
<dbReference type="SMART" id="SM00367">
    <property type="entry name" value="LRR_CC"/>
    <property type="match status" value="5"/>
</dbReference>
<dbReference type="FunFam" id="1.10.20.140:FF:000006">
    <property type="entry name" value="tRNA dimethylallyltransferase"/>
    <property type="match status" value="1"/>
</dbReference>
<dbReference type="Gene3D" id="3.40.50.300">
    <property type="entry name" value="P-loop containing nucleotide triphosphate hydrolases"/>
    <property type="match status" value="1"/>
</dbReference>
<dbReference type="NCBIfam" id="TIGR00174">
    <property type="entry name" value="miaA"/>
    <property type="match status" value="1"/>
</dbReference>
<evidence type="ECO:0000256" key="8">
    <source>
        <dbReference type="RuleBase" id="RU003785"/>
    </source>
</evidence>
<dbReference type="InterPro" id="IPR011705">
    <property type="entry name" value="BACK"/>
</dbReference>
<dbReference type="GO" id="GO:0052381">
    <property type="term" value="F:tRNA dimethylallyltransferase activity"/>
    <property type="evidence" value="ECO:0007669"/>
    <property type="project" value="InterPro"/>
</dbReference>
<dbReference type="OMA" id="HANRELF"/>
<comment type="function">
    <text evidence="1">May act as a substrate-specific adapter of an E3 ubiquitin-protein ligase complex (CUL3-RBX1-BTB) which mediates the ubiquitination and subsequent proteasomal degradation of target proteins.</text>
</comment>
<dbReference type="HAMAP" id="MF_00185">
    <property type="entry name" value="IPP_trans"/>
    <property type="match status" value="1"/>
</dbReference>
<keyword evidence="7 8" id="KW-0067">ATP-binding</keyword>
<keyword evidence="6 8" id="KW-0547">Nucleotide-binding</keyword>
<dbReference type="Gramene" id="OPUNC01G44210.1">
    <property type="protein sequence ID" value="OPUNC01G44210.1"/>
    <property type="gene ID" value="OPUNC01G44210"/>
</dbReference>
<keyword evidence="4 8" id="KW-0808">Transferase</keyword>
<evidence type="ECO:0000313" key="11">
    <source>
        <dbReference type="EnsemblPlants" id="OPUNC01G44210.1"/>
    </source>
</evidence>
<dbReference type="eggNOG" id="KOG1947">
    <property type="taxonomic scope" value="Eukaryota"/>
</dbReference>
<name>A0A0E0JU52_ORYPU</name>
<reference evidence="11" key="1">
    <citation type="submission" date="2015-04" db="UniProtKB">
        <authorList>
            <consortium name="EnsemblPlants"/>
        </authorList>
    </citation>
    <scope>IDENTIFICATION</scope>
</reference>
<dbReference type="InterPro" id="IPR039657">
    <property type="entry name" value="Dimethylallyltransferase"/>
</dbReference>
<reference evidence="11" key="2">
    <citation type="submission" date="2018-05" db="EMBL/GenBank/DDBJ databases">
        <title>OpunRS2 (Oryza punctata Reference Sequence Version 2).</title>
        <authorList>
            <person name="Zhang J."/>
            <person name="Kudrna D."/>
            <person name="Lee S."/>
            <person name="Talag J."/>
            <person name="Welchert J."/>
            <person name="Wing R.A."/>
        </authorList>
    </citation>
    <scope>NUCLEOTIDE SEQUENCE [LARGE SCALE GENOMIC DNA]</scope>
</reference>
<dbReference type="FunFam" id="3.80.10.10:FF:000456">
    <property type="entry name" value="Ubiquitin-protein ligase"/>
    <property type="match status" value="1"/>
</dbReference>
<evidence type="ECO:0000256" key="4">
    <source>
        <dbReference type="ARBA" id="ARBA00022679"/>
    </source>
</evidence>
<keyword evidence="5" id="KW-0203">Cytokinin biosynthesis</keyword>
<evidence type="ECO:0000259" key="10">
    <source>
        <dbReference type="SMART" id="SM00875"/>
    </source>
</evidence>
<dbReference type="Gene3D" id="3.80.10.10">
    <property type="entry name" value="Ribonuclease Inhibitor"/>
    <property type="match status" value="2"/>
</dbReference>
<dbReference type="InterPro" id="IPR032675">
    <property type="entry name" value="LRR_dom_sf"/>
</dbReference>
<evidence type="ECO:0000256" key="5">
    <source>
        <dbReference type="ARBA" id="ARBA00022712"/>
    </source>
</evidence>
<keyword evidence="12" id="KW-1185">Reference proteome</keyword>
<comment type="pathway">
    <text evidence="2">Protein modification; protein ubiquitination.</text>
</comment>
<evidence type="ECO:0000256" key="7">
    <source>
        <dbReference type="ARBA" id="ARBA00022840"/>
    </source>
</evidence>
<dbReference type="Gene3D" id="1.25.40.420">
    <property type="match status" value="1"/>
</dbReference>
<dbReference type="FunFam" id="1.25.40.420:FF:000034">
    <property type="entry name" value="Os01g0968600 protein"/>
    <property type="match status" value="1"/>
</dbReference>
<accession>A0A0E0JU52</accession>
<dbReference type="InterPro" id="IPR027417">
    <property type="entry name" value="P-loop_NTPase"/>
</dbReference>
<dbReference type="eggNOG" id="KOG1384">
    <property type="taxonomic scope" value="Eukaryota"/>
</dbReference>
<dbReference type="InterPro" id="IPR018022">
    <property type="entry name" value="IPT"/>
</dbReference>
<dbReference type="EnsemblPlants" id="OPUNC01G44210.1">
    <property type="protein sequence ID" value="OPUNC01G44210.1"/>
    <property type="gene ID" value="OPUNC01G44210"/>
</dbReference>
<organism evidence="11">
    <name type="scientific">Oryza punctata</name>
    <name type="common">Red rice</name>
    <dbReference type="NCBI Taxonomy" id="4537"/>
    <lineage>
        <taxon>Eukaryota</taxon>
        <taxon>Viridiplantae</taxon>
        <taxon>Streptophyta</taxon>
        <taxon>Embryophyta</taxon>
        <taxon>Tracheophyta</taxon>
        <taxon>Spermatophyta</taxon>
        <taxon>Magnoliopsida</taxon>
        <taxon>Liliopsida</taxon>
        <taxon>Poales</taxon>
        <taxon>Poaceae</taxon>
        <taxon>BOP clade</taxon>
        <taxon>Oryzoideae</taxon>
        <taxon>Oryzeae</taxon>
        <taxon>Oryzinae</taxon>
        <taxon>Oryza</taxon>
    </lineage>
</organism>
<dbReference type="PANTHER" id="PTHR11088">
    <property type="entry name" value="TRNA DIMETHYLALLYLTRANSFERASE"/>
    <property type="match status" value="1"/>
</dbReference>
<evidence type="ECO:0000256" key="1">
    <source>
        <dbReference type="ARBA" id="ARBA00002668"/>
    </source>
</evidence>
<dbReference type="FunFam" id="3.80.10.10:FF:000706">
    <property type="entry name" value="Ubiquitin-protein ligase"/>
    <property type="match status" value="1"/>
</dbReference>
<dbReference type="SUPFAM" id="SSF52047">
    <property type="entry name" value="RNI-like"/>
    <property type="match status" value="2"/>
</dbReference>
<dbReference type="HOGENOM" id="CLU_254516_0_0_1"/>
<feature type="region of interest" description="Disordered" evidence="9">
    <location>
        <begin position="1013"/>
        <end position="1040"/>
    </location>
</feature>
<dbReference type="InterPro" id="IPR006553">
    <property type="entry name" value="Leu-rich_rpt_Cys-con_subtyp"/>
</dbReference>
<proteinExistence type="inferred from homology"/>
<dbReference type="Pfam" id="PF01715">
    <property type="entry name" value="IPPT"/>
    <property type="match status" value="1"/>
</dbReference>
<dbReference type="SUPFAM" id="SSF52540">
    <property type="entry name" value="P-loop containing nucleoside triphosphate hydrolases"/>
    <property type="match status" value="1"/>
</dbReference>
<evidence type="ECO:0000256" key="3">
    <source>
        <dbReference type="ARBA" id="ARBA00005842"/>
    </source>
</evidence>
<dbReference type="GO" id="GO:0009691">
    <property type="term" value="P:cytokinin biosynthetic process"/>
    <property type="evidence" value="ECO:0007669"/>
    <property type="project" value="UniProtKB-KW"/>
</dbReference>
<dbReference type="InterPro" id="IPR011333">
    <property type="entry name" value="SKP1/BTB/POZ_sf"/>
</dbReference>
<feature type="domain" description="BACK" evidence="10">
    <location>
        <begin position="151"/>
        <end position="260"/>
    </location>
</feature>
<comment type="similarity">
    <text evidence="3 8">Belongs to the IPP transferase family.</text>
</comment>
<dbReference type="PANTHER" id="PTHR11088:SF82">
    <property type="entry name" value="TRNA DIMETHYLALLYLTRANSFERASE 2"/>
    <property type="match status" value="1"/>
</dbReference>
<dbReference type="GO" id="GO:0005739">
    <property type="term" value="C:mitochondrion"/>
    <property type="evidence" value="ECO:0007669"/>
    <property type="project" value="TreeGrafter"/>
</dbReference>
<dbReference type="GO" id="GO:0005524">
    <property type="term" value="F:ATP binding"/>
    <property type="evidence" value="ECO:0007669"/>
    <property type="project" value="UniProtKB-KW"/>
</dbReference>